<dbReference type="Proteomes" id="UP000287166">
    <property type="component" value="Unassembled WGS sequence"/>
</dbReference>
<gene>
    <name evidence="3" type="ORF">SCP_0407800</name>
</gene>
<evidence type="ECO:0000313" key="4">
    <source>
        <dbReference type="Proteomes" id="UP000287166"/>
    </source>
</evidence>
<dbReference type="GeneID" id="38779313"/>
<feature type="compositionally biased region" description="Polar residues" evidence="1">
    <location>
        <begin position="1"/>
        <end position="19"/>
    </location>
</feature>
<dbReference type="EMBL" id="BFAD01000004">
    <property type="protein sequence ID" value="GBE82396.1"/>
    <property type="molecule type" value="Genomic_DNA"/>
</dbReference>
<name>A0A401GJQ5_9APHY</name>
<dbReference type="AlphaFoldDB" id="A0A401GJQ5"/>
<feature type="compositionally biased region" description="Basic and acidic residues" evidence="1">
    <location>
        <begin position="231"/>
        <end position="246"/>
    </location>
</feature>
<comment type="caution">
    <text evidence="3">The sequence shown here is derived from an EMBL/GenBank/DDBJ whole genome shotgun (WGS) entry which is preliminary data.</text>
</comment>
<feature type="region of interest" description="Disordered" evidence="1">
    <location>
        <begin position="220"/>
        <end position="401"/>
    </location>
</feature>
<dbReference type="InterPro" id="IPR036887">
    <property type="entry name" value="HTH_APSES_sf"/>
</dbReference>
<feature type="domain" description="GDS1 winged helix" evidence="2">
    <location>
        <begin position="81"/>
        <end position="155"/>
    </location>
</feature>
<dbReference type="InterPro" id="IPR057511">
    <property type="entry name" value="WH_GDS1"/>
</dbReference>
<dbReference type="STRING" id="139825.A0A401GJQ5"/>
<evidence type="ECO:0000259" key="2">
    <source>
        <dbReference type="Pfam" id="PF25318"/>
    </source>
</evidence>
<feature type="compositionally biased region" description="Basic and acidic residues" evidence="1">
    <location>
        <begin position="259"/>
        <end position="276"/>
    </location>
</feature>
<feature type="compositionally biased region" description="Acidic residues" evidence="1">
    <location>
        <begin position="318"/>
        <end position="335"/>
    </location>
</feature>
<dbReference type="Pfam" id="PF25318">
    <property type="entry name" value="WHD_GDS1"/>
    <property type="match status" value="1"/>
</dbReference>
<feature type="region of interest" description="Disordered" evidence="1">
    <location>
        <begin position="989"/>
        <end position="1028"/>
    </location>
</feature>
<protein>
    <recommendedName>
        <fullName evidence="2">GDS1 winged helix domain-containing protein</fullName>
    </recommendedName>
</protein>
<dbReference type="Gene3D" id="3.10.260.10">
    <property type="entry name" value="Transcription regulator HTH, APSES-type DNA-binding domain"/>
    <property type="match status" value="1"/>
</dbReference>
<feature type="region of interest" description="Disordered" evidence="1">
    <location>
        <begin position="638"/>
        <end position="672"/>
    </location>
</feature>
<organism evidence="3 4">
    <name type="scientific">Sparassis crispa</name>
    <dbReference type="NCBI Taxonomy" id="139825"/>
    <lineage>
        <taxon>Eukaryota</taxon>
        <taxon>Fungi</taxon>
        <taxon>Dikarya</taxon>
        <taxon>Basidiomycota</taxon>
        <taxon>Agaricomycotina</taxon>
        <taxon>Agaricomycetes</taxon>
        <taxon>Polyporales</taxon>
        <taxon>Sparassidaceae</taxon>
        <taxon>Sparassis</taxon>
    </lineage>
</organism>
<accession>A0A401GJQ5</accession>
<dbReference type="SUPFAM" id="SSF54616">
    <property type="entry name" value="DNA-binding domain of Mlu1-box binding protein MBP1"/>
    <property type="match status" value="1"/>
</dbReference>
<dbReference type="PANTHER" id="PTHR24216:SF8">
    <property type="entry name" value="PAXILLIN, ISOFORM F"/>
    <property type="match status" value="1"/>
</dbReference>
<dbReference type="PANTHER" id="PTHR24216">
    <property type="entry name" value="PAXILLIN-RELATED"/>
    <property type="match status" value="1"/>
</dbReference>
<dbReference type="OrthoDB" id="5597783at2759"/>
<evidence type="ECO:0000313" key="3">
    <source>
        <dbReference type="EMBL" id="GBE82396.1"/>
    </source>
</evidence>
<feature type="compositionally biased region" description="Basic residues" evidence="1">
    <location>
        <begin position="1014"/>
        <end position="1028"/>
    </location>
</feature>
<sequence length="1028" mass="112185">MVSTAASPVQQQPSTQHQYGTRIRSNSIIRPSIRLRQSPDPPHPPRRIKPVPAPKSKLGLVTSPPPQPDFPPFPPPHVMLHSDDANSKIFMAIGRSFMSVDNRAMTIKDLAEMTMKYGLMCQNVSAAGQAITTYLRNHLQRCDVQQDHPLLLRHVLSGTAHDDDLVPALHSRVGGAHCTLSASDNRVTNFRRGTMVWYLSKAAGAPCPFARAGIQLSDYSENGRVGSIPNHGREKKRERDRVRRAEQCGQKRKRLLRACADKGSDSDSLGEEEKRPPKVKLTLRLRPSLVSTPGASTSAASALPSDPTHPSELMDLTVDSDSDDDSMSIDSETSEESSPGASVVLEPYPRRSLSIPSYTPSLDGSYIAPEEQTDHRRSPSVPYSVESASPPPDSEDEDADFHISMTSVRRSSSGYDLDEDEEDDLFYNGFYDVDAETTYESPGPRSPSVQFEDEAVVKQEPIDLDGHLAALDDLEITATGIEVVRIVEMAAAGLDEVGLPKEDLESCDCVRCRESHSRAFLPSDDELDVTKIKEEEVDQVLPLFHGELPPSPQSDYPISPVSASPIQYDFVEGRRQSELMWSDVELLGPDTVKPHDLEDESWLESGTSWDHAESSAEDTVRRSHVPLAVTDPKFPVRTQVRVPPLPPRLDLTATGNQNTVKKEDGIRPPEVATPSLISSLTTLSICTPTSPDAERHDSVSYPSPSVQTNAPEGESRVELTYFNEASVHICACTPAISATQFEGIFVYQMSLGSSVALRRIDSDFVNFSPIARCMGIQSPSVLHAVVVTRGSPAVRGTWVPRAVAQPLVEDHPELALFLSDSLHGRFSSLLPDPYHATSCQPDNEFGPHFQSTVDAERSREALWEPGIDSNWESEDHLFPVHPPFSLASIPTPTSFPEDVTIPETPLSPTEEEMFHVLCAAPDWEASPAVACPVVASAAAVTPSMVPLAVTSPESPVMLTSVPPAPTPLAAVTNCSEDCVVNNEPSTGVVKDSACRDRPLRRSKRVANAIANSRSRTRSNKRGSRSSLS</sequence>
<keyword evidence="4" id="KW-1185">Reference proteome</keyword>
<feature type="compositionally biased region" description="Low complexity" evidence="1">
    <location>
        <begin position="291"/>
        <end position="308"/>
    </location>
</feature>
<reference evidence="3 4" key="1">
    <citation type="journal article" date="2018" name="Sci. Rep.">
        <title>Genome sequence of the cauliflower mushroom Sparassis crispa (Hanabiratake) and its association with beneficial usage.</title>
        <authorList>
            <person name="Kiyama R."/>
            <person name="Furutani Y."/>
            <person name="Kawaguchi K."/>
            <person name="Nakanishi T."/>
        </authorList>
    </citation>
    <scope>NUCLEOTIDE SEQUENCE [LARGE SCALE GENOMIC DNA]</scope>
</reference>
<dbReference type="InParanoid" id="A0A401GJQ5"/>
<evidence type="ECO:0000256" key="1">
    <source>
        <dbReference type="SAM" id="MobiDB-lite"/>
    </source>
</evidence>
<feature type="region of interest" description="Disordered" evidence="1">
    <location>
        <begin position="1"/>
        <end position="69"/>
    </location>
</feature>
<dbReference type="RefSeq" id="XP_027613309.1">
    <property type="nucleotide sequence ID" value="XM_027757508.1"/>
</dbReference>
<feature type="compositionally biased region" description="Low complexity" evidence="1">
    <location>
        <begin position="22"/>
        <end position="38"/>
    </location>
</feature>
<proteinExistence type="predicted"/>
<dbReference type="GO" id="GO:0003677">
    <property type="term" value="F:DNA binding"/>
    <property type="evidence" value="ECO:0007669"/>
    <property type="project" value="InterPro"/>
</dbReference>
<feature type="region of interest" description="Disordered" evidence="1">
    <location>
        <begin position="688"/>
        <end position="712"/>
    </location>
</feature>
<feature type="compositionally biased region" description="Polar residues" evidence="1">
    <location>
        <begin position="700"/>
        <end position="710"/>
    </location>
</feature>